<dbReference type="Pfam" id="PF05947">
    <property type="entry name" value="T6SS_TssF"/>
    <property type="match status" value="1"/>
</dbReference>
<gene>
    <name evidence="1" type="ORF">SAMEA4412677_00354</name>
</gene>
<dbReference type="Proteomes" id="UP000215196">
    <property type="component" value="Chromosome 1"/>
</dbReference>
<name>A0A239WME0_9FLAO</name>
<proteinExistence type="predicted"/>
<evidence type="ECO:0000313" key="2">
    <source>
        <dbReference type="Proteomes" id="UP000215196"/>
    </source>
</evidence>
<sequence>MNLNNHTYSKEAIKSRMLQNATKLWGVKNMQLLDPFVKLLIDAFSTEVFKANNEIQAINGRILEKLAKLLTPSQYSHPMPAHAIAFCTPEEDNEILMEHSEFFLKKQLNSLRKNQSDTQVEVSVTPVENIALIKAQTAIMVVANTVYSIDGQLNKIPIARLSPDVEKYRKIKIGIDVSRYSSEIFPEKLTFYCSNPTFENIDFVYNLLPHISISHNGIPLNVSRGMVEVNAPDDDSFESIFEEQSIRQKIKQDIKNIYNNRFIEVEGITPQMFKEIKTGLPENLDDGSAVWEPHRMKKYLWLDLEFPPQYNAEILENFLFVLNAFPVYNRSWKKTEYALDIMGNNIPLETSENEFFLYVDEVIDGQGKSYVEIPFTPASHIDRGLYTIRKGGMERFTSRNATDLMAHIMELLRDEVAAFSIINRDKVKEILGEISEKMKTLMKKVEVANRELREDINYVIIEPLENAAHTYATFWVSHCTLANNIRPGTELYSQKRLQYITLITEITGGAEEQKQSDTILAYKYALTTRDKIISMEDVKNYCRLILKSQLKSISVKRGVMISDRPKEGFIRTVDVNITIQDYAFYGSNYWKSMQEILKNNIKSKAIDSVEYRVIIKEEVANSELKTV</sequence>
<organism evidence="1 2">
    <name type="scientific">Chryseobacterium taklimakanense</name>
    <dbReference type="NCBI Taxonomy" id="536441"/>
    <lineage>
        <taxon>Bacteria</taxon>
        <taxon>Pseudomonadati</taxon>
        <taxon>Bacteroidota</taxon>
        <taxon>Flavobacteriia</taxon>
        <taxon>Flavobacteriales</taxon>
        <taxon>Weeksellaceae</taxon>
        <taxon>Chryseobacterium group</taxon>
        <taxon>Chryseobacterium</taxon>
    </lineage>
</organism>
<dbReference type="AlphaFoldDB" id="A0A239WME0"/>
<keyword evidence="2" id="KW-1185">Reference proteome</keyword>
<dbReference type="RefSeq" id="WP_095069824.1">
    <property type="nucleotide sequence ID" value="NZ_LT906465.1"/>
</dbReference>
<protein>
    <submittedName>
        <fullName evidence="1">Uncharacterized protein</fullName>
    </submittedName>
</protein>
<dbReference type="KEGG" id="ctak:4412677_00354"/>
<reference evidence="1 2" key="1">
    <citation type="submission" date="2017-06" db="EMBL/GenBank/DDBJ databases">
        <authorList>
            <consortium name="Pathogen Informatics"/>
        </authorList>
    </citation>
    <scope>NUCLEOTIDE SEQUENCE [LARGE SCALE GENOMIC DNA]</scope>
    <source>
        <strain evidence="1 2">NCTC13490</strain>
    </source>
</reference>
<accession>A0A239WME0</accession>
<dbReference type="InterPro" id="IPR010272">
    <property type="entry name" value="T6SS_TssF"/>
</dbReference>
<evidence type="ECO:0000313" key="1">
    <source>
        <dbReference type="EMBL" id="SNV34774.1"/>
    </source>
</evidence>
<dbReference type="EMBL" id="LT906465">
    <property type="protein sequence ID" value="SNV34774.1"/>
    <property type="molecule type" value="Genomic_DNA"/>
</dbReference>